<protein>
    <submittedName>
        <fullName evidence="4">Integration host factor subunit beta</fullName>
    </submittedName>
</protein>
<dbReference type="PANTHER" id="PTHR33175:SF5">
    <property type="entry name" value="INTEGRATION HOST FACTOR SUBUNIT BETA"/>
    <property type="match status" value="1"/>
</dbReference>
<organism evidence="4 5">
    <name type="scientific">Pelagibacter ubique</name>
    <dbReference type="NCBI Taxonomy" id="198252"/>
    <lineage>
        <taxon>Bacteria</taxon>
        <taxon>Pseudomonadati</taxon>
        <taxon>Pseudomonadota</taxon>
        <taxon>Alphaproteobacteria</taxon>
        <taxon>Candidatus Pelagibacterales</taxon>
        <taxon>Candidatus Pelagibacteraceae</taxon>
        <taxon>Candidatus Pelagibacter</taxon>
    </lineage>
</organism>
<evidence type="ECO:0000313" key="5">
    <source>
        <dbReference type="Proteomes" id="UP001166004"/>
    </source>
</evidence>
<dbReference type="EMBL" id="LANA01000001">
    <property type="protein sequence ID" value="NMN67483.1"/>
    <property type="molecule type" value="Genomic_DNA"/>
</dbReference>
<proteinExistence type="inferred from homology"/>
<dbReference type="Pfam" id="PF00216">
    <property type="entry name" value="Bac_DNA_binding"/>
    <property type="match status" value="1"/>
</dbReference>
<dbReference type="InterPro" id="IPR000119">
    <property type="entry name" value="Hist_DNA-bd"/>
</dbReference>
<dbReference type="InterPro" id="IPR010992">
    <property type="entry name" value="IHF-like_DNA-bd_dom_sf"/>
</dbReference>
<keyword evidence="5" id="KW-1185">Reference proteome</keyword>
<dbReference type="SUPFAM" id="SSF47729">
    <property type="entry name" value="IHF-like DNA-binding proteins"/>
    <property type="match status" value="1"/>
</dbReference>
<dbReference type="Gene3D" id="4.10.520.10">
    <property type="entry name" value="IHF-like DNA-binding proteins"/>
    <property type="match status" value="1"/>
</dbReference>
<dbReference type="Proteomes" id="UP001166004">
    <property type="component" value="Unassembled WGS sequence"/>
</dbReference>
<gene>
    <name evidence="4" type="ORF">VP91_00006260</name>
</gene>
<name>A0ABX1T042_PELUQ</name>
<accession>A0ABX1T042</accession>
<dbReference type="PRINTS" id="PR01727">
    <property type="entry name" value="DNABINDINGHU"/>
</dbReference>
<evidence type="ECO:0000256" key="3">
    <source>
        <dbReference type="RuleBase" id="RU003939"/>
    </source>
</evidence>
<evidence type="ECO:0000256" key="2">
    <source>
        <dbReference type="ARBA" id="ARBA00023125"/>
    </source>
</evidence>
<reference evidence="4 5" key="1">
    <citation type="submission" date="2019-07" db="EMBL/GenBank/DDBJ databases">
        <title>SAR11 Genome Evolution.</title>
        <authorList>
            <person name="Giovannoni S."/>
        </authorList>
    </citation>
    <scope>NUCLEOTIDE SEQUENCE [LARGE SCALE GENOMIC DNA]</scope>
    <source>
        <strain evidence="4 5">HTCC9565</strain>
    </source>
</reference>
<comment type="caution">
    <text evidence="4">The sequence shown here is derived from an EMBL/GenBank/DDBJ whole genome shotgun (WGS) entry which is preliminary data.</text>
</comment>
<comment type="similarity">
    <text evidence="1 3">Belongs to the bacterial histone-like protein family.</text>
</comment>
<dbReference type="CDD" id="cd13836">
    <property type="entry name" value="IHF_B"/>
    <property type="match status" value="1"/>
</dbReference>
<sequence length="95" mass="10992">MAIVKSKLLNQLKKSYPNFLKKDLDQVVSIVLNEIKQALKRGDRVELRGFGMFSTNIQKARISRNPKTGEKVNTPEKKTIHFKMAKEMFNKLNND</sequence>
<keyword evidence="2" id="KW-0238">DNA-binding</keyword>
<dbReference type="SMART" id="SM00411">
    <property type="entry name" value="BHL"/>
    <property type="match status" value="1"/>
</dbReference>
<dbReference type="RefSeq" id="WP_169035977.1">
    <property type="nucleotide sequence ID" value="NZ_LANA01000001.1"/>
</dbReference>
<dbReference type="PANTHER" id="PTHR33175">
    <property type="entry name" value="DNA-BINDING PROTEIN HU"/>
    <property type="match status" value="1"/>
</dbReference>
<evidence type="ECO:0000313" key="4">
    <source>
        <dbReference type="EMBL" id="NMN67483.1"/>
    </source>
</evidence>
<evidence type="ECO:0000256" key="1">
    <source>
        <dbReference type="ARBA" id="ARBA00010529"/>
    </source>
</evidence>